<evidence type="ECO:0000256" key="1">
    <source>
        <dbReference type="SAM" id="SignalP"/>
    </source>
</evidence>
<evidence type="ECO:0000313" key="2">
    <source>
        <dbReference type="EMBL" id="EYC18231.1"/>
    </source>
</evidence>
<evidence type="ECO:0008006" key="4">
    <source>
        <dbReference type="Google" id="ProtNLM"/>
    </source>
</evidence>
<dbReference type="Proteomes" id="UP000024635">
    <property type="component" value="Unassembled WGS sequence"/>
</dbReference>
<name>A0A016UTF3_9BILA</name>
<comment type="caution">
    <text evidence="2">The sequence shown here is derived from an EMBL/GenBank/DDBJ whole genome shotgun (WGS) entry which is preliminary data.</text>
</comment>
<feature type="chain" id="PRO_5001489740" description="Secreted protein" evidence="1">
    <location>
        <begin position="21"/>
        <end position="168"/>
    </location>
</feature>
<keyword evidence="3" id="KW-1185">Reference proteome</keyword>
<proteinExistence type="predicted"/>
<keyword evidence="1" id="KW-0732">Signal</keyword>
<organism evidence="2 3">
    <name type="scientific">Ancylostoma ceylanicum</name>
    <dbReference type="NCBI Taxonomy" id="53326"/>
    <lineage>
        <taxon>Eukaryota</taxon>
        <taxon>Metazoa</taxon>
        <taxon>Ecdysozoa</taxon>
        <taxon>Nematoda</taxon>
        <taxon>Chromadorea</taxon>
        <taxon>Rhabditida</taxon>
        <taxon>Rhabditina</taxon>
        <taxon>Rhabditomorpha</taxon>
        <taxon>Strongyloidea</taxon>
        <taxon>Ancylostomatidae</taxon>
        <taxon>Ancylostomatinae</taxon>
        <taxon>Ancylostoma</taxon>
    </lineage>
</organism>
<dbReference type="EMBL" id="JARK01001364">
    <property type="protein sequence ID" value="EYC18231.1"/>
    <property type="molecule type" value="Genomic_DNA"/>
</dbReference>
<feature type="signal peptide" evidence="1">
    <location>
        <begin position="1"/>
        <end position="20"/>
    </location>
</feature>
<accession>A0A016UTF3</accession>
<reference evidence="3" key="1">
    <citation type="journal article" date="2015" name="Nat. Genet.">
        <title>The genome and transcriptome of the zoonotic hookworm Ancylostoma ceylanicum identify infection-specific gene families.</title>
        <authorList>
            <person name="Schwarz E.M."/>
            <person name="Hu Y."/>
            <person name="Antoshechkin I."/>
            <person name="Miller M.M."/>
            <person name="Sternberg P.W."/>
            <person name="Aroian R.V."/>
        </authorList>
    </citation>
    <scope>NUCLEOTIDE SEQUENCE</scope>
    <source>
        <strain evidence="3">HY135</strain>
    </source>
</reference>
<protein>
    <recommendedName>
        <fullName evidence="4">Secreted protein</fullName>
    </recommendedName>
</protein>
<sequence>MHVGSHRTLAVLSFFVSLRSRETSVESEGNHRARCCQSLFASRNVRSIDFESVGIESFLSSPSPPTPKDDGVAKMWEALCDPELVKKSSSTALVFCNSSRFDSTDREVGIAHLHHRMASMTCQNHQRVAGEGSGTTRQTTTMANLLRIFRHGSRSVVDPSVLLFCPHP</sequence>
<gene>
    <name evidence="2" type="primary">Acey_s0028.g1748</name>
    <name evidence="2" type="ORF">Y032_0028g1748</name>
</gene>
<dbReference type="AlphaFoldDB" id="A0A016UTF3"/>
<evidence type="ECO:0000313" key="3">
    <source>
        <dbReference type="Proteomes" id="UP000024635"/>
    </source>
</evidence>